<evidence type="ECO:0000313" key="5">
    <source>
        <dbReference type="Proteomes" id="UP001178508"/>
    </source>
</evidence>
<gene>
    <name evidence="4" type="ORF">XNOV1_A015097</name>
</gene>
<reference evidence="4" key="1">
    <citation type="submission" date="2023-08" db="EMBL/GenBank/DDBJ databases">
        <authorList>
            <person name="Alioto T."/>
            <person name="Alioto T."/>
            <person name="Gomez Garrido J."/>
        </authorList>
    </citation>
    <scope>NUCLEOTIDE SEQUENCE</scope>
</reference>
<feature type="chain" id="PRO_5043381979" evidence="2">
    <location>
        <begin position="24"/>
        <end position="311"/>
    </location>
</feature>
<dbReference type="AlphaFoldDB" id="A0AAV1FJJ1"/>
<keyword evidence="1" id="KW-1133">Transmembrane helix</keyword>
<keyword evidence="2" id="KW-0732">Signal</keyword>
<dbReference type="PROSITE" id="PS50835">
    <property type="entry name" value="IG_LIKE"/>
    <property type="match status" value="1"/>
</dbReference>
<proteinExistence type="predicted"/>
<dbReference type="InterPro" id="IPR036179">
    <property type="entry name" value="Ig-like_dom_sf"/>
</dbReference>
<dbReference type="Gene3D" id="2.60.40.10">
    <property type="entry name" value="Immunoglobulins"/>
    <property type="match status" value="2"/>
</dbReference>
<accession>A0AAV1FJJ1</accession>
<keyword evidence="1" id="KW-0472">Membrane</keyword>
<dbReference type="InterPro" id="IPR013783">
    <property type="entry name" value="Ig-like_fold"/>
</dbReference>
<evidence type="ECO:0000256" key="1">
    <source>
        <dbReference type="SAM" id="Phobius"/>
    </source>
</evidence>
<feature type="transmembrane region" description="Helical" evidence="1">
    <location>
        <begin position="252"/>
        <end position="274"/>
    </location>
</feature>
<dbReference type="PANTHER" id="PTHR46484">
    <property type="entry name" value="SI:CH211-171H4.5-RELATED"/>
    <property type="match status" value="1"/>
</dbReference>
<feature type="domain" description="Ig-like" evidence="3">
    <location>
        <begin position="148"/>
        <end position="240"/>
    </location>
</feature>
<feature type="signal peptide" evidence="2">
    <location>
        <begin position="1"/>
        <end position="23"/>
    </location>
</feature>
<dbReference type="InterPro" id="IPR007110">
    <property type="entry name" value="Ig-like_dom"/>
</dbReference>
<evidence type="ECO:0000259" key="3">
    <source>
        <dbReference type="PROSITE" id="PS50835"/>
    </source>
</evidence>
<keyword evidence="5" id="KW-1185">Reference proteome</keyword>
<protein>
    <submittedName>
        <fullName evidence="4">Myelin-associated glycoprotein-like isoform X1</fullName>
    </submittedName>
</protein>
<evidence type="ECO:0000256" key="2">
    <source>
        <dbReference type="SAM" id="SignalP"/>
    </source>
</evidence>
<dbReference type="PANTHER" id="PTHR46484:SF7">
    <property type="entry name" value="MYELIN-ASSOCIATED GLYCOPROTEIN-LIKE-RELATED"/>
    <property type="match status" value="1"/>
</dbReference>
<dbReference type="EMBL" id="OY660871">
    <property type="protein sequence ID" value="CAJ1061627.1"/>
    <property type="molecule type" value="Genomic_DNA"/>
</dbReference>
<dbReference type="SUPFAM" id="SSF48726">
    <property type="entry name" value="Immunoglobulin"/>
    <property type="match status" value="2"/>
</dbReference>
<dbReference type="Proteomes" id="UP001178508">
    <property type="component" value="Chromosome 8"/>
</dbReference>
<evidence type="ECO:0000313" key="4">
    <source>
        <dbReference type="EMBL" id="CAJ1061627.1"/>
    </source>
</evidence>
<name>A0AAV1FJJ1_XYRNO</name>
<sequence length="311" mass="34731">MDKDGRMIIYTLLLAAISGPVVAKEWTANVVNELEALVSSCVVIPCSFTHPGGHMSSSTLRGLWHVSRHLDQRIYYDDKSRVLENYRGRTKLLGHLGQGNCTLEITEIKDHDNGPFCFRIELAPTSSGTLDKFSFVQNCAKLIMQPDPPKPEMNHPKTAIQGHPFTVTCTVAHTCPTHAPKLTWSRGTEDGITEVHRKTHSGIWEVQSILTFIAEEKDDHSVITCTSTFNGGRSSSETLTLFVKRTENYNHIIIPTVVGLGTALIFAVFCLFMVKKYKNRIAALQSQEGSVWNRISRLSRRARPVEPEDGK</sequence>
<organism evidence="4 5">
    <name type="scientific">Xyrichtys novacula</name>
    <name type="common">Pearly razorfish</name>
    <name type="synonym">Hemipteronotus novacula</name>
    <dbReference type="NCBI Taxonomy" id="13765"/>
    <lineage>
        <taxon>Eukaryota</taxon>
        <taxon>Metazoa</taxon>
        <taxon>Chordata</taxon>
        <taxon>Craniata</taxon>
        <taxon>Vertebrata</taxon>
        <taxon>Euteleostomi</taxon>
        <taxon>Actinopterygii</taxon>
        <taxon>Neopterygii</taxon>
        <taxon>Teleostei</taxon>
        <taxon>Neoteleostei</taxon>
        <taxon>Acanthomorphata</taxon>
        <taxon>Eupercaria</taxon>
        <taxon>Labriformes</taxon>
        <taxon>Labridae</taxon>
        <taxon>Xyrichtys</taxon>
    </lineage>
</organism>
<keyword evidence="1" id="KW-0812">Transmembrane</keyword>